<comment type="caution">
    <text evidence="6">Lacks conserved residue(s) required for the propagation of feature annotation.</text>
</comment>
<protein>
    <recommendedName>
        <fullName evidence="6">Protein YOP1</fullName>
    </recommendedName>
</protein>
<organism evidence="8 9">
    <name type="scientific">Cerrena zonata</name>
    <dbReference type="NCBI Taxonomy" id="2478898"/>
    <lineage>
        <taxon>Eukaryota</taxon>
        <taxon>Fungi</taxon>
        <taxon>Dikarya</taxon>
        <taxon>Basidiomycota</taxon>
        <taxon>Agaricomycotina</taxon>
        <taxon>Agaricomycetes</taxon>
        <taxon>Polyporales</taxon>
        <taxon>Cerrenaceae</taxon>
        <taxon>Cerrena</taxon>
    </lineage>
</organism>
<dbReference type="AlphaFoldDB" id="A0AAW0FIH2"/>
<dbReference type="PANTHER" id="PTHR12300:SF161">
    <property type="entry name" value="RECEPTOR EXPRESSION-ENHANCING PROTEIN"/>
    <property type="match status" value="1"/>
</dbReference>
<feature type="region of interest" description="Disordered" evidence="7">
    <location>
        <begin position="132"/>
        <end position="172"/>
    </location>
</feature>
<evidence type="ECO:0000256" key="7">
    <source>
        <dbReference type="SAM" id="MobiDB-lite"/>
    </source>
</evidence>
<evidence type="ECO:0000256" key="4">
    <source>
        <dbReference type="ARBA" id="ARBA00022989"/>
    </source>
</evidence>
<evidence type="ECO:0000256" key="6">
    <source>
        <dbReference type="RuleBase" id="RU362006"/>
    </source>
</evidence>
<feature type="compositionally biased region" description="Basic and acidic residues" evidence="7">
    <location>
        <begin position="309"/>
        <end position="319"/>
    </location>
</feature>
<evidence type="ECO:0000313" key="9">
    <source>
        <dbReference type="Proteomes" id="UP001385951"/>
    </source>
</evidence>
<feature type="region of interest" description="Disordered" evidence="7">
    <location>
        <begin position="220"/>
        <end position="295"/>
    </location>
</feature>
<evidence type="ECO:0000256" key="3">
    <source>
        <dbReference type="ARBA" id="ARBA00022692"/>
    </source>
</evidence>
<dbReference type="InterPro" id="IPR004345">
    <property type="entry name" value="TB2_DP1_HVA22"/>
</dbReference>
<evidence type="ECO:0000256" key="1">
    <source>
        <dbReference type="ARBA" id="ARBA00004141"/>
    </source>
</evidence>
<accession>A0AAW0FIH2</accession>
<feature type="compositionally biased region" description="Acidic residues" evidence="7">
    <location>
        <begin position="273"/>
        <end position="282"/>
    </location>
</feature>
<comment type="caution">
    <text evidence="8">The sequence shown here is derived from an EMBL/GenBank/DDBJ whole genome shotgun (WGS) entry which is preliminary data.</text>
</comment>
<name>A0AAW0FIH2_9APHY</name>
<reference evidence="8 9" key="1">
    <citation type="submission" date="2022-09" db="EMBL/GenBank/DDBJ databases">
        <authorList>
            <person name="Palmer J.M."/>
        </authorList>
    </citation>
    <scope>NUCLEOTIDE SEQUENCE [LARGE SCALE GENOMIC DNA]</scope>
    <source>
        <strain evidence="8 9">DSM 7382</strain>
    </source>
</reference>
<dbReference type="Pfam" id="PF03134">
    <property type="entry name" value="TB2_DP1_HVA22"/>
    <property type="match status" value="1"/>
</dbReference>
<evidence type="ECO:0000256" key="2">
    <source>
        <dbReference type="ARBA" id="ARBA00008573"/>
    </source>
</evidence>
<keyword evidence="9" id="KW-1185">Reference proteome</keyword>
<feature type="region of interest" description="Disordered" evidence="7">
    <location>
        <begin position="300"/>
        <end position="319"/>
    </location>
</feature>
<gene>
    <name evidence="8" type="ORF">QCA50_016631</name>
</gene>
<dbReference type="PANTHER" id="PTHR12300">
    <property type="entry name" value="HVA22-LIKE PROTEINS"/>
    <property type="match status" value="1"/>
</dbReference>
<keyword evidence="3 6" id="KW-0812">Transmembrane</keyword>
<dbReference type="Proteomes" id="UP001385951">
    <property type="component" value="Unassembled WGS sequence"/>
</dbReference>
<dbReference type="EMBL" id="JASBNA010000050">
    <property type="protein sequence ID" value="KAK7680391.1"/>
    <property type="molecule type" value="Genomic_DNA"/>
</dbReference>
<feature type="compositionally biased region" description="Low complexity" evidence="7">
    <location>
        <begin position="247"/>
        <end position="259"/>
    </location>
</feature>
<sequence length="319" mass="35086">MLLYFTFRIISALVAFLYPGYASYKTLSQRPASEEELERWLMYWSVLGCIITAEYAAEWLISWFPFYYPLKTLFLLYLALPQTAGASYLYKTHVQPFFATHETEIDSALSQLKTMVYQYLQQLIRSAWSHVSSQTGQGGPQPNALDEGGITRDAAANAGQPPTMSDPMSGPLQLARTLWGSYGPSILASGATLLQQAQTANSAGPVSDDRRRQLEAELASLNNSGDATIRPYDVDTSPPTPPVLIPSANNPSRNSSSSSLRERNTSGTKSTFEEVEIPSDLEGEGHAVQGAAKRSSWFGWGKPSKGWLRKGEIRLDGDD</sequence>
<evidence type="ECO:0000313" key="8">
    <source>
        <dbReference type="EMBL" id="KAK7680391.1"/>
    </source>
</evidence>
<feature type="transmembrane region" description="Helical" evidence="6">
    <location>
        <begin position="41"/>
        <end position="61"/>
    </location>
</feature>
<dbReference type="GO" id="GO:0016020">
    <property type="term" value="C:membrane"/>
    <property type="evidence" value="ECO:0007669"/>
    <property type="project" value="UniProtKB-SubCell"/>
</dbReference>
<keyword evidence="4 6" id="KW-1133">Transmembrane helix</keyword>
<proteinExistence type="inferred from homology"/>
<keyword evidence="5 6" id="KW-0472">Membrane</keyword>
<comment type="similarity">
    <text evidence="2 6">Belongs to the DP1 family.</text>
</comment>
<comment type="subcellular location">
    <subcellularLocation>
        <location evidence="1 6">Membrane</location>
        <topology evidence="1 6">Multi-pass membrane protein</topology>
    </subcellularLocation>
</comment>
<evidence type="ECO:0000256" key="5">
    <source>
        <dbReference type="ARBA" id="ARBA00023136"/>
    </source>
</evidence>